<reference evidence="2 3" key="1">
    <citation type="journal article" date="2023" name="Plants (Basel)">
        <title>Bridging the Gap: Combining Genomics and Transcriptomics Approaches to Understand Stylosanthes scabra, an Orphan Legume from the Brazilian Caatinga.</title>
        <authorList>
            <person name="Ferreira-Neto J.R.C."/>
            <person name="da Silva M.D."/>
            <person name="Binneck E."/>
            <person name="de Melo N.F."/>
            <person name="da Silva R.H."/>
            <person name="de Melo A.L.T.M."/>
            <person name="Pandolfi V."/>
            <person name="Bustamante F.O."/>
            <person name="Brasileiro-Vidal A.C."/>
            <person name="Benko-Iseppon A.M."/>
        </authorList>
    </citation>
    <scope>NUCLEOTIDE SEQUENCE [LARGE SCALE GENOMIC DNA]</scope>
    <source>
        <tissue evidence="2">Leaves</tissue>
    </source>
</reference>
<organism evidence="2 3">
    <name type="scientific">Stylosanthes scabra</name>
    <dbReference type="NCBI Taxonomy" id="79078"/>
    <lineage>
        <taxon>Eukaryota</taxon>
        <taxon>Viridiplantae</taxon>
        <taxon>Streptophyta</taxon>
        <taxon>Embryophyta</taxon>
        <taxon>Tracheophyta</taxon>
        <taxon>Spermatophyta</taxon>
        <taxon>Magnoliopsida</taxon>
        <taxon>eudicotyledons</taxon>
        <taxon>Gunneridae</taxon>
        <taxon>Pentapetalae</taxon>
        <taxon>rosids</taxon>
        <taxon>fabids</taxon>
        <taxon>Fabales</taxon>
        <taxon>Fabaceae</taxon>
        <taxon>Papilionoideae</taxon>
        <taxon>50 kb inversion clade</taxon>
        <taxon>dalbergioids sensu lato</taxon>
        <taxon>Dalbergieae</taxon>
        <taxon>Pterocarpus clade</taxon>
        <taxon>Stylosanthes</taxon>
    </lineage>
</organism>
<feature type="compositionally biased region" description="Low complexity" evidence="1">
    <location>
        <begin position="21"/>
        <end position="34"/>
    </location>
</feature>
<dbReference type="EMBL" id="JASCZI010090649">
    <property type="protein sequence ID" value="MED6144027.1"/>
    <property type="molecule type" value="Genomic_DNA"/>
</dbReference>
<dbReference type="Proteomes" id="UP001341840">
    <property type="component" value="Unassembled WGS sequence"/>
</dbReference>
<keyword evidence="3" id="KW-1185">Reference proteome</keyword>
<feature type="compositionally biased region" description="Basic residues" evidence="1">
    <location>
        <begin position="94"/>
        <end position="114"/>
    </location>
</feature>
<comment type="caution">
    <text evidence="2">The sequence shown here is derived from an EMBL/GenBank/DDBJ whole genome shotgun (WGS) entry which is preliminary data.</text>
</comment>
<name>A0ABU6T5P7_9FABA</name>
<evidence type="ECO:0000256" key="1">
    <source>
        <dbReference type="SAM" id="MobiDB-lite"/>
    </source>
</evidence>
<accession>A0ABU6T5P7</accession>
<proteinExistence type="predicted"/>
<feature type="region of interest" description="Disordered" evidence="1">
    <location>
        <begin position="19"/>
        <end position="53"/>
    </location>
</feature>
<gene>
    <name evidence="2" type="ORF">PIB30_011530</name>
</gene>
<evidence type="ECO:0000313" key="2">
    <source>
        <dbReference type="EMBL" id="MED6144027.1"/>
    </source>
</evidence>
<evidence type="ECO:0000313" key="3">
    <source>
        <dbReference type="Proteomes" id="UP001341840"/>
    </source>
</evidence>
<protein>
    <submittedName>
        <fullName evidence="2">Uncharacterized protein</fullName>
    </submittedName>
</protein>
<feature type="region of interest" description="Disordered" evidence="1">
    <location>
        <begin position="69"/>
        <end position="114"/>
    </location>
</feature>
<sequence length="211" mass="23639">MTLQEIRSLSAKFEANVTALNPSTPNSNFSSSAPAVLRRPHRRQKPPQSPSLQAEVVIATSIAASHYVSRLTSSSNEKHRPQSPSPLPILTSPSHRRRRSSPHHRYCPPNRRRSSLHRGVLATEVVVLASFSATAPPPSSSLCRRRSRKTTKTVLRKMVPRMMIPEMPPFVETDVKSWVLLFGQVVLLKLHNFFCYNDSNTLQEISVSAKQ</sequence>